<dbReference type="AlphaFoldDB" id="A0A0J9S3D7"/>
<gene>
    <name evidence="1" type="ORF">PVIIG_06431</name>
</gene>
<dbReference type="EMBL" id="KQ234438">
    <property type="protein sequence ID" value="KMZ77291.1"/>
    <property type="molecule type" value="Genomic_DNA"/>
</dbReference>
<dbReference type="InterPro" id="IPR008780">
    <property type="entry name" value="Plasmodium_Vir"/>
</dbReference>
<accession>A0A0J9S3D7</accession>
<evidence type="ECO:0000313" key="2">
    <source>
        <dbReference type="Proteomes" id="UP000053562"/>
    </source>
</evidence>
<reference evidence="1 2" key="1">
    <citation type="submission" date="2011-08" db="EMBL/GenBank/DDBJ databases">
        <title>The Genome Sequence of Plasmodium vivax India VII.</title>
        <authorList>
            <consortium name="The Broad Institute Genome Sequencing Platform"/>
            <consortium name="The Broad Institute Genome Sequencing Center for Infectious Disease"/>
            <person name="Neafsey D."/>
            <person name="Carlton J."/>
            <person name="Barnwell J."/>
            <person name="Collins W."/>
            <person name="Escalante A."/>
            <person name="Mullikin J."/>
            <person name="Saul A."/>
            <person name="Guigo R."/>
            <person name="Camara F."/>
            <person name="Young S.K."/>
            <person name="Zeng Q."/>
            <person name="Gargeya S."/>
            <person name="Fitzgerald M."/>
            <person name="Haas B."/>
            <person name="Abouelleil A."/>
            <person name="Alvarado L."/>
            <person name="Arachchi H.M."/>
            <person name="Berlin A."/>
            <person name="Brown A."/>
            <person name="Chapman S.B."/>
            <person name="Chen Z."/>
            <person name="Dunbar C."/>
            <person name="Freedman E."/>
            <person name="Gearin G."/>
            <person name="Gellesch M."/>
            <person name="Goldberg J."/>
            <person name="Griggs A."/>
            <person name="Gujja S."/>
            <person name="Heiman D."/>
            <person name="Howarth C."/>
            <person name="Larson L."/>
            <person name="Lui A."/>
            <person name="MacDonald P.J.P."/>
            <person name="Montmayeur A."/>
            <person name="Murphy C."/>
            <person name="Neiman D."/>
            <person name="Pearson M."/>
            <person name="Priest M."/>
            <person name="Roberts A."/>
            <person name="Saif S."/>
            <person name="Shea T."/>
            <person name="Shenoy N."/>
            <person name="Sisk P."/>
            <person name="Stolte C."/>
            <person name="Sykes S."/>
            <person name="Wortman J."/>
            <person name="Nusbaum C."/>
            <person name="Birren B."/>
        </authorList>
    </citation>
    <scope>NUCLEOTIDE SEQUENCE [LARGE SCALE GENOMIC DNA]</scope>
    <source>
        <strain evidence="1 2">India VII</strain>
    </source>
</reference>
<feature type="non-terminal residue" evidence="1">
    <location>
        <position position="210"/>
    </location>
</feature>
<sequence>MAAETNKDIFNYVSFFQKNKESYDQVTSNYDNTHRSACNYINSKVYDDYLFVSTCVKIARYLTHINYESQTKNVKDKCEYLNYFINSNINAIKPDVIDTSNLFNKIISEFNEHLNSEIKICLKNMKHINKNELKDLQILMDLFGNFEKFKEINKEKDVNCSFGEECVKLYMDSLDKCKDNNNTKFCNILEEFNKHYNEEAPTLDYCKNVQ</sequence>
<evidence type="ECO:0000313" key="1">
    <source>
        <dbReference type="EMBL" id="KMZ77291.1"/>
    </source>
</evidence>
<name>A0A0J9S3D7_PLAVI</name>
<proteinExistence type="predicted"/>
<evidence type="ECO:0008006" key="3">
    <source>
        <dbReference type="Google" id="ProtNLM"/>
    </source>
</evidence>
<dbReference type="OrthoDB" id="10309714at2759"/>
<protein>
    <recommendedName>
        <fullName evidence="3">PIR Superfamily Protein</fullName>
    </recommendedName>
</protein>
<dbReference type="Pfam" id="PF05795">
    <property type="entry name" value="Plasmodium_Vir"/>
    <property type="match status" value="1"/>
</dbReference>
<dbReference type="Proteomes" id="UP000053562">
    <property type="component" value="Unassembled WGS sequence"/>
</dbReference>
<organism evidence="1 2">
    <name type="scientific">Plasmodium vivax India VII</name>
    <dbReference type="NCBI Taxonomy" id="1077284"/>
    <lineage>
        <taxon>Eukaryota</taxon>
        <taxon>Sar</taxon>
        <taxon>Alveolata</taxon>
        <taxon>Apicomplexa</taxon>
        <taxon>Aconoidasida</taxon>
        <taxon>Haemosporida</taxon>
        <taxon>Plasmodiidae</taxon>
        <taxon>Plasmodium</taxon>
        <taxon>Plasmodium (Plasmodium)</taxon>
    </lineage>
</organism>